<dbReference type="EMBL" id="JAHKRT010000002">
    <property type="protein sequence ID" value="MBU3077125.1"/>
    <property type="molecule type" value="Genomic_DNA"/>
</dbReference>
<organism evidence="1 2">
    <name type="scientific">Sphingomonas quercus</name>
    <dbReference type="NCBI Taxonomy" id="2842451"/>
    <lineage>
        <taxon>Bacteria</taxon>
        <taxon>Pseudomonadati</taxon>
        <taxon>Pseudomonadota</taxon>
        <taxon>Alphaproteobacteria</taxon>
        <taxon>Sphingomonadales</taxon>
        <taxon>Sphingomonadaceae</taxon>
        <taxon>Sphingomonas</taxon>
    </lineage>
</organism>
<gene>
    <name evidence="1" type="ORF">KOF26_04530</name>
</gene>
<evidence type="ECO:0000313" key="2">
    <source>
        <dbReference type="Proteomes" id="UP000776276"/>
    </source>
</evidence>
<comment type="caution">
    <text evidence="1">The sequence shown here is derived from an EMBL/GenBank/DDBJ whole genome shotgun (WGS) entry which is preliminary data.</text>
</comment>
<accession>A0ABS6BIW0</accession>
<dbReference type="RefSeq" id="WP_216320793.1">
    <property type="nucleotide sequence ID" value="NZ_JAHKRT010000002.1"/>
</dbReference>
<sequence length="173" mass="18267">MTDRTFTAFMGADIIASGPEAEVAAAVRELGAAASIGVYDDATGRPVDIAQADAPAASSEVRGPGRPKLGVVAREVTLLPRHWEWLATQPGGASAALRRMVDAARKEDGATPLRAAQEAAYRFMHDMAGDLPGYEEAIRALFGGDREAMAREIAGWPADVRGYALRLAEPSFA</sequence>
<name>A0ABS6BIW0_9SPHN</name>
<reference evidence="1 2" key="1">
    <citation type="submission" date="2021-06" db="EMBL/GenBank/DDBJ databases">
        <title>Sphingomonas sp. XMGL2, whole genome shotgun sequencing project.</title>
        <authorList>
            <person name="Zhao G."/>
            <person name="Shen L."/>
        </authorList>
    </citation>
    <scope>NUCLEOTIDE SEQUENCE [LARGE SCALE GENOMIC DNA]</scope>
    <source>
        <strain evidence="1 2">XMGL2</strain>
    </source>
</reference>
<evidence type="ECO:0000313" key="1">
    <source>
        <dbReference type="EMBL" id="MBU3077125.1"/>
    </source>
</evidence>
<protein>
    <submittedName>
        <fullName evidence="1">DUF2239 family protein</fullName>
    </submittedName>
</protein>
<dbReference type="Proteomes" id="UP000776276">
    <property type="component" value="Unassembled WGS sequence"/>
</dbReference>
<keyword evidence="2" id="KW-1185">Reference proteome</keyword>
<dbReference type="Pfam" id="PF09998">
    <property type="entry name" value="DUF2239"/>
    <property type="match status" value="1"/>
</dbReference>
<dbReference type="InterPro" id="IPR018715">
    <property type="entry name" value="DUF2239"/>
</dbReference>
<proteinExistence type="predicted"/>